<accession>A0A5A9XP83</accession>
<reference evidence="1 2" key="1">
    <citation type="submission" date="2019-04" db="EMBL/GenBank/DDBJ databases">
        <title>Geobacter ruber sp. nov., ferric-reducing bacteria isolated from paddy soil.</title>
        <authorList>
            <person name="Xu Z."/>
            <person name="Masuda Y."/>
            <person name="Itoh H."/>
            <person name="Senoo K."/>
        </authorList>
    </citation>
    <scope>NUCLEOTIDE SEQUENCE [LARGE SCALE GENOMIC DNA]</scope>
    <source>
        <strain evidence="1 2">Red88</strain>
    </source>
</reference>
<protein>
    <submittedName>
        <fullName evidence="1">Uncharacterized protein</fullName>
    </submittedName>
</protein>
<sequence length="146" mass="15477">MNKGIKRIAAVLGAVAMAGAITACKQCGSHGDLSGKINGHVAASLDKIDATEEQKGKINAGVDQIVADGKEIYNSNQGLKNKMVGCLLLDIPNSAWLHATVDEKAKELTGFAHRTVDRLIAISAVLTPGQRAELKKRYESAHGEMK</sequence>
<evidence type="ECO:0000313" key="1">
    <source>
        <dbReference type="EMBL" id="KAA0894058.1"/>
    </source>
</evidence>
<gene>
    <name evidence="1" type="ORF">ET418_03575</name>
</gene>
<dbReference type="AlphaFoldDB" id="A0A5A9XP83"/>
<dbReference type="Proteomes" id="UP000324298">
    <property type="component" value="Unassembled WGS sequence"/>
</dbReference>
<dbReference type="PROSITE" id="PS51257">
    <property type="entry name" value="PROKAR_LIPOPROTEIN"/>
    <property type="match status" value="1"/>
</dbReference>
<name>A0A5A9XP83_9BACT</name>
<dbReference type="EMBL" id="SRSD01000002">
    <property type="protein sequence ID" value="KAA0894058.1"/>
    <property type="molecule type" value="Genomic_DNA"/>
</dbReference>
<evidence type="ECO:0000313" key="2">
    <source>
        <dbReference type="Proteomes" id="UP000324298"/>
    </source>
</evidence>
<comment type="caution">
    <text evidence="1">The sequence shown here is derived from an EMBL/GenBank/DDBJ whole genome shotgun (WGS) entry which is preliminary data.</text>
</comment>
<dbReference type="Gene3D" id="1.20.120.1490">
    <property type="match status" value="1"/>
</dbReference>
<dbReference type="OrthoDB" id="5396389at2"/>
<dbReference type="RefSeq" id="WP_149306216.1">
    <property type="nucleotide sequence ID" value="NZ_SRSD01000002.1"/>
</dbReference>
<keyword evidence="2" id="KW-1185">Reference proteome</keyword>
<proteinExistence type="predicted"/>
<organism evidence="1 2">
    <name type="scientific">Oryzomonas rubra</name>
    <dbReference type="NCBI Taxonomy" id="2509454"/>
    <lineage>
        <taxon>Bacteria</taxon>
        <taxon>Pseudomonadati</taxon>
        <taxon>Thermodesulfobacteriota</taxon>
        <taxon>Desulfuromonadia</taxon>
        <taxon>Geobacterales</taxon>
        <taxon>Geobacteraceae</taxon>
        <taxon>Oryzomonas</taxon>
    </lineage>
</organism>